<name>A0A2G5HZ21_CERBT</name>
<dbReference type="OrthoDB" id="3644675at2759"/>
<evidence type="ECO:0000313" key="3">
    <source>
        <dbReference type="Proteomes" id="UP000230605"/>
    </source>
</evidence>
<dbReference type="AlphaFoldDB" id="A0A2G5HZ21"/>
<evidence type="ECO:0000313" key="2">
    <source>
        <dbReference type="EMBL" id="WPA99114.1"/>
    </source>
</evidence>
<protein>
    <recommendedName>
        <fullName evidence="5">F-box domain-containing protein</fullName>
    </recommendedName>
</protein>
<evidence type="ECO:0000313" key="1">
    <source>
        <dbReference type="EMBL" id="PIA97789.1"/>
    </source>
</evidence>
<organism evidence="1 3">
    <name type="scientific">Cercospora beticola</name>
    <name type="common">Sugarbeet leaf spot fungus</name>
    <dbReference type="NCBI Taxonomy" id="122368"/>
    <lineage>
        <taxon>Eukaryota</taxon>
        <taxon>Fungi</taxon>
        <taxon>Dikarya</taxon>
        <taxon>Ascomycota</taxon>
        <taxon>Pezizomycotina</taxon>
        <taxon>Dothideomycetes</taxon>
        <taxon>Dothideomycetidae</taxon>
        <taxon>Mycosphaerellales</taxon>
        <taxon>Mycosphaerellaceae</taxon>
        <taxon>Cercospora</taxon>
    </lineage>
</organism>
<proteinExistence type="predicted"/>
<dbReference type="EMBL" id="LKMD01000102">
    <property type="protein sequence ID" value="PIA97789.1"/>
    <property type="molecule type" value="Genomic_DNA"/>
</dbReference>
<dbReference type="Proteomes" id="UP000230605">
    <property type="component" value="Chromosome 2"/>
</dbReference>
<evidence type="ECO:0000313" key="4">
    <source>
        <dbReference type="Proteomes" id="UP001302367"/>
    </source>
</evidence>
<gene>
    <name evidence="1" type="ORF">CB0940_06476</name>
    <name evidence="2" type="ORF">RHO25_003729</name>
</gene>
<dbReference type="EMBL" id="CP134185">
    <property type="protein sequence ID" value="WPA99114.1"/>
    <property type="molecule type" value="Genomic_DNA"/>
</dbReference>
<reference evidence="2 4" key="2">
    <citation type="submission" date="2023-09" db="EMBL/GenBank/DDBJ databases">
        <title>Complete-Gapless Cercospora beticola genome.</title>
        <authorList>
            <person name="Wyatt N.A."/>
            <person name="Spanner R.E."/>
            <person name="Bolton M.D."/>
        </authorList>
    </citation>
    <scope>NUCLEOTIDE SEQUENCE [LARGE SCALE GENOMIC DNA]</scope>
    <source>
        <strain evidence="2">Cb09-40</strain>
    </source>
</reference>
<dbReference type="Proteomes" id="UP001302367">
    <property type="component" value="Chromosome 2"/>
</dbReference>
<sequence length="381" mass="42996">MSSTDLSAASAEGQNYFQYLATELHIHIAGYLEDMDLKNTRAVCSSLARSTIDIFAARFVTRRVRRHRYVPASLKTLLELSSLPVFACRLEAIEIETRRLDSILPHLPATAFSDMQQQLCSIFKNLSKYGGACKRVSVTPGPRSAHHNLALNALCKALIESKYPLQSLSFTFWGFKCPMYYTGEPGKSLDEYPFKFPAAQRYELRRLLSSLRSIELSVRHHGQLLLQDEDKLSCHWLAEALSSCKTVPELIISGNGKEWAGQFRFQLRKLPLHTLTIKDISTGGSFFAETFISDMRGSLRHLRLKQVAIGGHATPWETLLPRMGQYLTLDSIVLEDLVNIDEKLSSKPYSYESSSGSEQIRAHLLQIGSGEHDWVPREDQD</sequence>
<reference evidence="1 3" key="1">
    <citation type="submission" date="2015-10" db="EMBL/GenBank/DDBJ databases">
        <title>The cercosporin biosynthetic gene cluster was horizontally transferred to several fungal lineages and shown to be expanded in Cercospora beticola based on microsynteny with recipient genomes.</title>
        <authorList>
            <person name="De Jonge R."/>
            <person name="Ebert M.K."/>
            <person name="Suttle J.C."/>
            <person name="Jurick Ii W.M."/>
            <person name="Secor G.A."/>
            <person name="Thomma B.P."/>
            <person name="Van De Peer Y."/>
            <person name="Bolton M.D."/>
        </authorList>
    </citation>
    <scope>NUCLEOTIDE SEQUENCE [LARGE SCALE GENOMIC DNA]</scope>
    <source>
        <strain evidence="1 3">09-40</strain>
    </source>
</reference>
<accession>A0A2G5HZ21</accession>
<evidence type="ECO:0008006" key="5">
    <source>
        <dbReference type="Google" id="ProtNLM"/>
    </source>
</evidence>
<keyword evidence="4" id="KW-1185">Reference proteome</keyword>